<dbReference type="Proteomes" id="UP001519503">
    <property type="component" value="Unassembled WGS sequence"/>
</dbReference>
<dbReference type="SUPFAM" id="SSF50814">
    <property type="entry name" value="Lipocalins"/>
    <property type="match status" value="1"/>
</dbReference>
<reference evidence="1 2" key="1">
    <citation type="submission" date="2020-02" db="EMBL/GenBank/DDBJ databases">
        <title>Fructobacillus sp. isolated from paper mulberry of Taiwan.</title>
        <authorList>
            <person name="Lin S.-T."/>
        </authorList>
    </citation>
    <scope>NUCLEOTIDE SEQUENCE [LARGE SCALE GENOMIC DNA]</scope>
    <source>
        <strain evidence="1 2">S1-1</strain>
    </source>
</reference>
<organism evidence="1 2">
    <name type="scientific">Fructobacillus parabroussonetiae</name>
    <dbReference type="NCBI Taxonomy" id="2713174"/>
    <lineage>
        <taxon>Bacteria</taxon>
        <taxon>Bacillati</taxon>
        <taxon>Bacillota</taxon>
        <taxon>Bacilli</taxon>
        <taxon>Lactobacillales</taxon>
        <taxon>Lactobacillaceae</taxon>
        <taxon>Fructobacillus</taxon>
    </lineage>
</organism>
<sequence length="139" mass="15332">MAGQTVNVTFESKIYQDAGDESYQIQSQGKLVQKGAAWYLTYDESLEDQPRTKVLVKIEEGRVAITRTNVTKTRLVFEKGLVDQQPYQTAAGVMLLATNTSKLVQAIDESGAGKILLDYALSANGEVVGQYQVSLHFVR</sequence>
<gene>
    <name evidence="1" type="ORF">G6R30_05715</name>
</gene>
<dbReference type="InterPro" id="IPR012674">
    <property type="entry name" value="Calycin"/>
</dbReference>
<dbReference type="InterPro" id="IPR015231">
    <property type="entry name" value="DUF1934"/>
</dbReference>
<dbReference type="RefSeq" id="WP_213822424.1">
    <property type="nucleotide sequence ID" value="NZ_JAAMFL010000010.1"/>
</dbReference>
<name>A0ABS5QYA5_9LACO</name>
<protein>
    <submittedName>
        <fullName evidence="1">DUF1934 domain-containing protein</fullName>
    </submittedName>
</protein>
<accession>A0ABS5QYA5</accession>
<keyword evidence="2" id="KW-1185">Reference proteome</keyword>
<evidence type="ECO:0000313" key="1">
    <source>
        <dbReference type="EMBL" id="MBS9337957.1"/>
    </source>
</evidence>
<dbReference type="EMBL" id="JAAMFL010000010">
    <property type="protein sequence ID" value="MBS9337957.1"/>
    <property type="molecule type" value="Genomic_DNA"/>
</dbReference>
<evidence type="ECO:0000313" key="2">
    <source>
        <dbReference type="Proteomes" id="UP001519503"/>
    </source>
</evidence>
<dbReference type="Pfam" id="PF09148">
    <property type="entry name" value="DUF1934"/>
    <property type="match status" value="1"/>
</dbReference>
<comment type="caution">
    <text evidence="1">The sequence shown here is derived from an EMBL/GenBank/DDBJ whole genome shotgun (WGS) entry which is preliminary data.</text>
</comment>
<dbReference type="Gene3D" id="2.40.128.20">
    <property type="match status" value="1"/>
</dbReference>
<proteinExistence type="predicted"/>